<dbReference type="Proteomes" id="UP000076577">
    <property type="component" value="Unassembled WGS sequence"/>
</dbReference>
<comment type="caution">
    <text evidence="1">The sequence shown here is derived from an EMBL/GenBank/DDBJ whole genome shotgun (WGS) entry which is preliminary data.</text>
</comment>
<proteinExistence type="predicted"/>
<evidence type="ECO:0000313" key="1">
    <source>
        <dbReference type="EMBL" id="KZL14446.1"/>
    </source>
</evidence>
<protein>
    <recommendedName>
        <fullName evidence="3">Transposase DDE domain-containing protein</fullName>
    </recommendedName>
</protein>
<dbReference type="AlphaFoldDB" id="A0A165VM58"/>
<dbReference type="EMBL" id="LMCB01000089">
    <property type="protein sequence ID" value="KZL14446.1"/>
    <property type="molecule type" value="Genomic_DNA"/>
</dbReference>
<accession>A0A165VM58</accession>
<gene>
    <name evidence="1" type="ORF">PsAD2_03741</name>
</gene>
<sequence length="46" mass="5217">MGRFKHVIGNKLRARKFENQRTEAKLGVAALNKMTSLGRPTFEKVS</sequence>
<evidence type="ECO:0000313" key="2">
    <source>
        <dbReference type="Proteomes" id="UP000076577"/>
    </source>
</evidence>
<keyword evidence="2" id="KW-1185">Reference proteome</keyword>
<organism evidence="1 2">
    <name type="scientific">Pseudovibrio axinellae</name>
    <dbReference type="NCBI Taxonomy" id="989403"/>
    <lineage>
        <taxon>Bacteria</taxon>
        <taxon>Pseudomonadati</taxon>
        <taxon>Pseudomonadota</taxon>
        <taxon>Alphaproteobacteria</taxon>
        <taxon>Hyphomicrobiales</taxon>
        <taxon>Stappiaceae</taxon>
        <taxon>Pseudovibrio</taxon>
    </lineage>
</organism>
<evidence type="ECO:0008006" key="3">
    <source>
        <dbReference type="Google" id="ProtNLM"/>
    </source>
</evidence>
<dbReference type="PATRIC" id="fig|989403.3.peg.4071"/>
<reference evidence="1 2" key="1">
    <citation type="journal article" date="2016" name="Front. Microbiol.">
        <title>Comparative Genomic Analysis Reveals a Diverse Repertoire of Genes Involved in Prokaryote-Eukaryote Interactions within the Pseudovibrio Genus.</title>
        <authorList>
            <person name="Romano S."/>
            <person name="Fernandez-Guerra A."/>
            <person name="Reen F.J."/>
            <person name="Glockner F.O."/>
            <person name="Crowley S.P."/>
            <person name="O'Sullivan O."/>
            <person name="Cotter P.D."/>
            <person name="Adams C."/>
            <person name="Dobson A.D."/>
            <person name="O'Gara F."/>
        </authorList>
    </citation>
    <scope>NUCLEOTIDE SEQUENCE [LARGE SCALE GENOMIC DNA]</scope>
    <source>
        <strain evidence="1 2">Ad2</strain>
    </source>
</reference>
<name>A0A165VM58_9HYPH</name>